<dbReference type="STRING" id="1238182.C882_1532"/>
<dbReference type="CDD" id="cd04333">
    <property type="entry name" value="ProX_deacylase"/>
    <property type="match status" value="1"/>
</dbReference>
<proteinExistence type="predicted"/>
<keyword evidence="2" id="KW-0030">Aminoacyl-tRNA synthetase</keyword>
<keyword evidence="3" id="KW-1185">Reference proteome</keyword>
<evidence type="ECO:0000313" key="3">
    <source>
        <dbReference type="Proteomes" id="UP000009881"/>
    </source>
</evidence>
<organism evidence="2 3">
    <name type="scientific">Caenispirillum salinarum AK4</name>
    <dbReference type="NCBI Taxonomy" id="1238182"/>
    <lineage>
        <taxon>Bacteria</taxon>
        <taxon>Pseudomonadati</taxon>
        <taxon>Pseudomonadota</taxon>
        <taxon>Alphaproteobacteria</taxon>
        <taxon>Rhodospirillales</taxon>
        <taxon>Novispirillaceae</taxon>
        <taxon>Caenispirillum</taxon>
    </lineage>
</organism>
<dbReference type="PANTHER" id="PTHR30411:SF1">
    <property type="entry name" value="CYTOPLASMIC PROTEIN"/>
    <property type="match status" value="1"/>
</dbReference>
<accession>K9H390</accession>
<dbReference type="InterPro" id="IPR036754">
    <property type="entry name" value="YbaK/aa-tRNA-synt-asso_dom_sf"/>
</dbReference>
<dbReference type="eggNOG" id="COG2606">
    <property type="taxonomic scope" value="Bacteria"/>
</dbReference>
<dbReference type="PATRIC" id="fig|1238182.3.peg.70"/>
<comment type="caution">
    <text evidence="2">The sequence shown here is derived from an EMBL/GenBank/DDBJ whole genome shotgun (WGS) entry which is preliminary data.</text>
</comment>
<evidence type="ECO:0000259" key="1">
    <source>
        <dbReference type="Pfam" id="PF04073"/>
    </source>
</evidence>
<keyword evidence="2" id="KW-0436">Ligase</keyword>
<dbReference type="RefSeq" id="WP_009538522.1">
    <property type="nucleotide sequence ID" value="NZ_ANHY01000002.1"/>
</dbReference>
<reference evidence="2 3" key="1">
    <citation type="journal article" date="2013" name="Genome Announc.">
        <title>Draft Genome Sequence of an Alphaproteobacterium, Caenispirillum salinarum AK4(T), Isolated from a Solar Saltern.</title>
        <authorList>
            <person name="Khatri I."/>
            <person name="Singh A."/>
            <person name="Korpole S."/>
            <person name="Pinnaka A.K."/>
            <person name="Subramanian S."/>
        </authorList>
    </citation>
    <scope>NUCLEOTIDE SEQUENCE [LARGE SCALE GENOMIC DNA]</scope>
    <source>
        <strain evidence="2 3">AK4</strain>
    </source>
</reference>
<dbReference type="Gene3D" id="3.90.960.10">
    <property type="entry name" value="YbaK/aminoacyl-tRNA synthetase-associated domain"/>
    <property type="match status" value="1"/>
</dbReference>
<dbReference type="PANTHER" id="PTHR30411">
    <property type="entry name" value="CYTOPLASMIC PROTEIN"/>
    <property type="match status" value="1"/>
</dbReference>
<dbReference type="Pfam" id="PF04073">
    <property type="entry name" value="tRNA_edit"/>
    <property type="match status" value="1"/>
</dbReference>
<dbReference type="InterPro" id="IPR007214">
    <property type="entry name" value="YbaK/aa-tRNA-synth-assoc-dom"/>
</dbReference>
<dbReference type="SUPFAM" id="SSF55826">
    <property type="entry name" value="YbaK/ProRS associated domain"/>
    <property type="match status" value="1"/>
</dbReference>
<gene>
    <name evidence="2" type="ORF">C882_1532</name>
</gene>
<dbReference type="GO" id="GO:0002161">
    <property type="term" value="F:aminoacyl-tRNA deacylase activity"/>
    <property type="evidence" value="ECO:0007669"/>
    <property type="project" value="InterPro"/>
</dbReference>
<sequence>MSPAGTAGGASDSGIDSPAVRRVRAALADLGAPHEVVALSASARTAAEAAESLGVPLGAIVKSLVFLAGGEPVMALVAGDRRCVPEALPEVLGMAGPVEKADAEAVRAATGFTIGGVAPVAHATVLPIAIDASLGRFEAVYAAAGHPYCVFRTSLDELRRMTPGVVSEAISA</sequence>
<evidence type="ECO:0000313" key="2">
    <source>
        <dbReference type="EMBL" id="EKV32695.1"/>
    </source>
</evidence>
<name>K9H390_9PROT</name>
<dbReference type="EMBL" id="ANHY01000002">
    <property type="protein sequence ID" value="EKV32695.1"/>
    <property type="molecule type" value="Genomic_DNA"/>
</dbReference>
<dbReference type="Proteomes" id="UP000009881">
    <property type="component" value="Unassembled WGS sequence"/>
</dbReference>
<dbReference type="OrthoDB" id="9798760at2"/>
<protein>
    <submittedName>
        <fullName evidence="2">YbaK/prolyl-tRNA synthetase associated region</fullName>
    </submittedName>
</protein>
<dbReference type="AlphaFoldDB" id="K9H390"/>
<dbReference type="GO" id="GO:0004812">
    <property type="term" value="F:aminoacyl-tRNA ligase activity"/>
    <property type="evidence" value="ECO:0007669"/>
    <property type="project" value="UniProtKB-KW"/>
</dbReference>
<feature type="domain" description="YbaK/aminoacyl-tRNA synthetase-associated" evidence="1">
    <location>
        <begin position="42"/>
        <end position="160"/>
    </location>
</feature>